<dbReference type="InterPro" id="IPR036097">
    <property type="entry name" value="HisK_dim/P_sf"/>
</dbReference>
<accession>A0A8J7Z697</accession>
<dbReference type="InterPro" id="IPR005467">
    <property type="entry name" value="His_kinase_dom"/>
</dbReference>
<evidence type="ECO:0000313" key="15">
    <source>
        <dbReference type="Proteomes" id="UP000646053"/>
    </source>
</evidence>
<dbReference type="SMART" id="SM00304">
    <property type="entry name" value="HAMP"/>
    <property type="match status" value="1"/>
</dbReference>
<reference evidence="14" key="1">
    <citation type="submission" date="2019-12" db="EMBL/GenBank/DDBJ databases">
        <title>High-Quality draft genome sequences of three cyanobacteria isolated from the limestone walls of the Old Cathedral of Coimbra.</title>
        <authorList>
            <person name="Tiago I."/>
            <person name="Soares F."/>
            <person name="Portugal A."/>
        </authorList>
    </citation>
    <scope>NUCLEOTIDE SEQUENCE</scope>
    <source>
        <strain evidence="14">A</strain>
    </source>
</reference>
<keyword evidence="5" id="KW-0597">Phosphoprotein</keyword>
<evidence type="ECO:0000256" key="1">
    <source>
        <dbReference type="ARBA" id="ARBA00000085"/>
    </source>
</evidence>
<evidence type="ECO:0000259" key="13">
    <source>
        <dbReference type="PROSITE" id="PS50885"/>
    </source>
</evidence>
<dbReference type="InterPro" id="IPR003660">
    <property type="entry name" value="HAMP_dom"/>
</dbReference>
<evidence type="ECO:0000256" key="5">
    <source>
        <dbReference type="ARBA" id="ARBA00022553"/>
    </source>
</evidence>
<keyword evidence="7" id="KW-0812">Transmembrane</keyword>
<dbReference type="InterPro" id="IPR033479">
    <property type="entry name" value="dCache_1"/>
</dbReference>
<dbReference type="InterPro" id="IPR036890">
    <property type="entry name" value="HATPase_C_sf"/>
</dbReference>
<dbReference type="SUPFAM" id="SSF55874">
    <property type="entry name" value="ATPase domain of HSP90 chaperone/DNA topoisomerase II/histidine kinase"/>
    <property type="match status" value="1"/>
</dbReference>
<keyword evidence="8" id="KW-0418">Kinase</keyword>
<comment type="caution">
    <text evidence="14">The sequence shown here is derived from an EMBL/GenBank/DDBJ whole genome shotgun (WGS) entry which is preliminary data.</text>
</comment>
<dbReference type="InterPro" id="IPR003018">
    <property type="entry name" value="GAF"/>
</dbReference>
<dbReference type="EC" id="2.7.13.3" evidence="3"/>
<dbReference type="PROSITE" id="PS50885">
    <property type="entry name" value="HAMP"/>
    <property type="match status" value="1"/>
</dbReference>
<dbReference type="SUPFAM" id="SSF47384">
    <property type="entry name" value="Homodimeric domain of signal transducing histidine kinase"/>
    <property type="match status" value="1"/>
</dbReference>
<evidence type="ECO:0000256" key="2">
    <source>
        <dbReference type="ARBA" id="ARBA00004651"/>
    </source>
</evidence>
<sequence length="860" mass="96225">MQLHSEVGDRTLTYLKQRVRTPHQIDQFNHQLYQQGLLNFSRLDDTARLFLNQIDTFNVSYINVATPSGDYAGAGYEDNGELAYSTITQAALRKLYTYQLQAETQQARFYKIQDYDPRFESWYTKAVQAGHPVWSDIYTWDSDPHVMAISSGNPIYDQNRRLVGVLGVDLVLTDISKFLHQIKTHRSGAIFVTERSGLLVASSSRSVTKLQNGKAKRLSAVESDDQLVRSTAQVLLQRFAKFENLQAQAILAVSINGLPHFVQILPFREDRGLDWLVVSVVPESEFMAQVDADTRTSLVLAQGAIAASIAIALLIARGLTAPILRLSRATQAMTAGDLDQAINAPMKMPFKVRELEMLATSFSQMARQVQQTFQELAQTNEILESRVEERTVELQIRNSIATQIRNSLDLDTILQTAVIEIRSLLEIDRCIFAEYYDELEAPSWEIIAEAKTDNVKSIMGYYPAKAVGWIGKNILNHNIVQIDDVRKLDDPSVNQLLLPIGNRSLLALPIYTRDQVVGAIVCAHTTDVRPWTTAEVELLKGVVDQLAIAISQAQLYIEARNSAQDAQTQAFRVATAMQELQQAQTQLVQTEKMSSLGQMVAGIAHEINNPVNFIYGNLIYAEDYTQNLLRLLELYQQEYPEPSEAIQNEMAEIDLEFLIADLSKLFSSMQVGAERIREIVSSLRNFARLDESDVKSVDLHEGIDSTLMILDSRLKATRERAAIEVEKRYGALPKVLCYPGQINQVFMHLLTNAIDALKIRYECAQESVGLRIQIQTEVVEDWIAIAISDNGCGIEETIKAKLFDPFFTTKPVGQGTGLGLSVSYQIVTEKHGGQIECLSEIGVGTQFIIKIPICSALPRA</sequence>
<keyword evidence="6" id="KW-0808">Transferase</keyword>
<evidence type="ECO:0000256" key="8">
    <source>
        <dbReference type="ARBA" id="ARBA00022777"/>
    </source>
</evidence>
<evidence type="ECO:0000256" key="4">
    <source>
        <dbReference type="ARBA" id="ARBA00022475"/>
    </source>
</evidence>
<dbReference type="Gene3D" id="1.10.287.130">
    <property type="match status" value="1"/>
</dbReference>
<dbReference type="GO" id="GO:0000155">
    <property type="term" value="F:phosphorelay sensor kinase activity"/>
    <property type="evidence" value="ECO:0007669"/>
    <property type="project" value="InterPro"/>
</dbReference>
<evidence type="ECO:0000256" key="11">
    <source>
        <dbReference type="ARBA" id="ARBA00023136"/>
    </source>
</evidence>
<dbReference type="Pfam" id="PF00672">
    <property type="entry name" value="HAMP"/>
    <property type="match status" value="1"/>
</dbReference>
<dbReference type="CDD" id="cd06225">
    <property type="entry name" value="HAMP"/>
    <property type="match status" value="1"/>
</dbReference>
<keyword evidence="4" id="KW-1003">Cell membrane</keyword>
<organism evidence="14 15">
    <name type="scientific">Myxacorys almedinensis A</name>
    <dbReference type="NCBI Taxonomy" id="2690445"/>
    <lineage>
        <taxon>Bacteria</taxon>
        <taxon>Bacillati</taxon>
        <taxon>Cyanobacteriota</taxon>
        <taxon>Cyanophyceae</taxon>
        <taxon>Leptolyngbyales</taxon>
        <taxon>Leptolyngbyaceae</taxon>
        <taxon>Myxacorys</taxon>
        <taxon>Myxacorys almedinensis</taxon>
    </lineage>
</organism>
<dbReference type="SMART" id="SM00388">
    <property type="entry name" value="HisKA"/>
    <property type="match status" value="1"/>
</dbReference>
<dbReference type="Pfam" id="PF01590">
    <property type="entry name" value="GAF"/>
    <property type="match status" value="1"/>
</dbReference>
<comment type="catalytic activity">
    <reaction evidence="1">
        <text>ATP + protein L-histidine = ADP + protein N-phospho-L-histidine.</text>
        <dbReference type="EC" id="2.7.13.3"/>
    </reaction>
</comment>
<protein>
    <recommendedName>
        <fullName evidence="3">histidine kinase</fullName>
        <ecNumber evidence="3">2.7.13.3</ecNumber>
    </recommendedName>
</protein>
<dbReference type="RefSeq" id="WP_162421740.1">
    <property type="nucleotide sequence ID" value="NZ_WVIE01000002.1"/>
</dbReference>
<dbReference type="PROSITE" id="PS50109">
    <property type="entry name" value="HIS_KIN"/>
    <property type="match status" value="1"/>
</dbReference>
<dbReference type="Pfam" id="PF02518">
    <property type="entry name" value="HATPase_c"/>
    <property type="match status" value="1"/>
</dbReference>
<dbReference type="PRINTS" id="PR00344">
    <property type="entry name" value="BCTRLSENSOR"/>
</dbReference>
<dbReference type="InterPro" id="IPR003661">
    <property type="entry name" value="HisK_dim/P_dom"/>
</dbReference>
<gene>
    <name evidence="14" type="ORF">GS601_02895</name>
</gene>
<dbReference type="PANTHER" id="PTHR43065:SF50">
    <property type="entry name" value="HISTIDINE KINASE"/>
    <property type="match status" value="1"/>
</dbReference>
<keyword evidence="10" id="KW-0902">Two-component regulatory system</keyword>
<evidence type="ECO:0000256" key="6">
    <source>
        <dbReference type="ARBA" id="ARBA00022679"/>
    </source>
</evidence>
<feature type="domain" description="HAMP" evidence="13">
    <location>
        <begin position="317"/>
        <end position="374"/>
    </location>
</feature>
<dbReference type="InterPro" id="IPR003594">
    <property type="entry name" value="HATPase_dom"/>
</dbReference>
<dbReference type="CDD" id="cd00082">
    <property type="entry name" value="HisKA"/>
    <property type="match status" value="1"/>
</dbReference>
<dbReference type="Gene3D" id="3.30.565.10">
    <property type="entry name" value="Histidine kinase-like ATPase, C-terminal domain"/>
    <property type="match status" value="1"/>
</dbReference>
<dbReference type="Gene3D" id="6.10.340.10">
    <property type="match status" value="1"/>
</dbReference>
<dbReference type="Gene3D" id="3.30.450.40">
    <property type="match status" value="1"/>
</dbReference>
<dbReference type="InterPro" id="IPR004358">
    <property type="entry name" value="Sig_transdc_His_kin-like_C"/>
</dbReference>
<dbReference type="Pfam" id="PF02743">
    <property type="entry name" value="dCache_1"/>
    <property type="match status" value="1"/>
</dbReference>
<dbReference type="GO" id="GO:0005886">
    <property type="term" value="C:plasma membrane"/>
    <property type="evidence" value="ECO:0007669"/>
    <property type="project" value="UniProtKB-SubCell"/>
</dbReference>
<dbReference type="CDD" id="cd12913">
    <property type="entry name" value="PDC1_MCP_like"/>
    <property type="match status" value="1"/>
</dbReference>
<dbReference type="InterPro" id="IPR029016">
    <property type="entry name" value="GAF-like_dom_sf"/>
</dbReference>
<evidence type="ECO:0000256" key="3">
    <source>
        <dbReference type="ARBA" id="ARBA00012438"/>
    </source>
</evidence>
<keyword evidence="15" id="KW-1185">Reference proteome</keyword>
<dbReference type="PANTHER" id="PTHR43065">
    <property type="entry name" value="SENSOR HISTIDINE KINASE"/>
    <property type="match status" value="1"/>
</dbReference>
<dbReference type="Gene3D" id="3.30.450.20">
    <property type="entry name" value="PAS domain"/>
    <property type="match status" value="1"/>
</dbReference>
<evidence type="ECO:0000256" key="9">
    <source>
        <dbReference type="ARBA" id="ARBA00022989"/>
    </source>
</evidence>
<evidence type="ECO:0000256" key="10">
    <source>
        <dbReference type="ARBA" id="ARBA00023012"/>
    </source>
</evidence>
<evidence type="ECO:0000313" key="14">
    <source>
        <dbReference type="EMBL" id="NDJ16245.1"/>
    </source>
</evidence>
<name>A0A8J7Z697_9CYAN</name>
<dbReference type="SUPFAM" id="SSF55781">
    <property type="entry name" value="GAF domain-like"/>
    <property type="match status" value="1"/>
</dbReference>
<evidence type="ECO:0000259" key="12">
    <source>
        <dbReference type="PROSITE" id="PS50109"/>
    </source>
</evidence>
<proteinExistence type="predicted"/>
<keyword evidence="9" id="KW-1133">Transmembrane helix</keyword>
<dbReference type="EMBL" id="WVIE01000002">
    <property type="protein sequence ID" value="NDJ16245.1"/>
    <property type="molecule type" value="Genomic_DNA"/>
</dbReference>
<dbReference type="SMART" id="SM00387">
    <property type="entry name" value="HATPase_c"/>
    <property type="match status" value="1"/>
</dbReference>
<comment type="subcellular location">
    <subcellularLocation>
        <location evidence="2">Cell membrane</location>
        <topology evidence="2">Multi-pass membrane protein</topology>
    </subcellularLocation>
</comment>
<dbReference type="Proteomes" id="UP000646053">
    <property type="component" value="Unassembled WGS sequence"/>
</dbReference>
<dbReference type="SMART" id="SM00065">
    <property type="entry name" value="GAF"/>
    <property type="match status" value="1"/>
</dbReference>
<keyword evidence="11" id="KW-0472">Membrane</keyword>
<feature type="domain" description="Histidine kinase" evidence="12">
    <location>
        <begin position="602"/>
        <end position="855"/>
    </location>
</feature>
<evidence type="ECO:0000256" key="7">
    <source>
        <dbReference type="ARBA" id="ARBA00022692"/>
    </source>
</evidence>
<dbReference type="AlphaFoldDB" id="A0A8J7Z697"/>